<evidence type="ECO:0000313" key="1">
    <source>
        <dbReference type="EMBL" id="KIM51399.1"/>
    </source>
</evidence>
<protein>
    <recommendedName>
        <fullName evidence="3">CxC2-like cysteine cluster KDZ transposase-associated domain-containing protein</fullName>
    </recommendedName>
</protein>
<dbReference type="InParanoid" id="A0A0C3D4Q0"/>
<organism evidence="1 2">
    <name type="scientific">Scleroderma citrinum Foug A</name>
    <dbReference type="NCBI Taxonomy" id="1036808"/>
    <lineage>
        <taxon>Eukaryota</taxon>
        <taxon>Fungi</taxon>
        <taxon>Dikarya</taxon>
        <taxon>Basidiomycota</taxon>
        <taxon>Agaricomycotina</taxon>
        <taxon>Agaricomycetes</taxon>
        <taxon>Agaricomycetidae</taxon>
        <taxon>Boletales</taxon>
        <taxon>Sclerodermatineae</taxon>
        <taxon>Sclerodermataceae</taxon>
        <taxon>Scleroderma</taxon>
    </lineage>
</organism>
<dbReference type="AlphaFoldDB" id="A0A0C3D4Q0"/>
<dbReference type="InterPro" id="IPR041078">
    <property type="entry name" value="Plavaka"/>
</dbReference>
<dbReference type="HOGENOM" id="CLU_006344_14_1_1"/>
<gene>
    <name evidence="1" type="ORF">SCLCIDRAFT_33466</name>
</gene>
<keyword evidence="2" id="KW-1185">Reference proteome</keyword>
<dbReference type="OrthoDB" id="3199698at2759"/>
<reference evidence="2" key="2">
    <citation type="submission" date="2015-01" db="EMBL/GenBank/DDBJ databases">
        <title>Evolutionary Origins and Diversification of the Mycorrhizal Mutualists.</title>
        <authorList>
            <consortium name="DOE Joint Genome Institute"/>
            <consortium name="Mycorrhizal Genomics Consortium"/>
            <person name="Kohler A."/>
            <person name="Kuo A."/>
            <person name="Nagy L.G."/>
            <person name="Floudas D."/>
            <person name="Copeland A."/>
            <person name="Barry K.W."/>
            <person name="Cichocki N."/>
            <person name="Veneault-Fourrey C."/>
            <person name="LaButti K."/>
            <person name="Lindquist E.A."/>
            <person name="Lipzen A."/>
            <person name="Lundell T."/>
            <person name="Morin E."/>
            <person name="Murat C."/>
            <person name="Riley R."/>
            <person name="Ohm R."/>
            <person name="Sun H."/>
            <person name="Tunlid A."/>
            <person name="Henrissat B."/>
            <person name="Grigoriev I.V."/>
            <person name="Hibbett D.S."/>
            <person name="Martin F."/>
        </authorList>
    </citation>
    <scope>NUCLEOTIDE SEQUENCE [LARGE SCALE GENOMIC DNA]</scope>
    <source>
        <strain evidence="2">Foug A</strain>
    </source>
</reference>
<accession>A0A0C3D4Q0</accession>
<reference evidence="1 2" key="1">
    <citation type="submission" date="2014-04" db="EMBL/GenBank/DDBJ databases">
        <authorList>
            <consortium name="DOE Joint Genome Institute"/>
            <person name="Kuo A."/>
            <person name="Kohler A."/>
            <person name="Nagy L.G."/>
            <person name="Floudas D."/>
            <person name="Copeland A."/>
            <person name="Barry K.W."/>
            <person name="Cichocki N."/>
            <person name="Veneault-Fourrey C."/>
            <person name="LaButti K."/>
            <person name="Lindquist E.A."/>
            <person name="Lipzen A."/>
            <person name="Lundell T."/>
            <person name="Morin E."/>
            <person name="Murat C."/>
            <person name="Sun H."/>
            <person name="Tunlid A."/>
            <person name="Henrissat B."/>
            <person name="Grigoriev I.V."/>
            <person name="Hibbett D.S."/>
            <person name="Martin F."/>
            <person name="Nordberg H.P."/>
            <person name="Cantor M.N."/>
            <person name="Hua S.X."/>
        </authorList>
    </citation>
    <scope>NUCLEOTIDE SEQUENCE [LARGE SCALE GENOMIC DNA]</scope>
    <source>
        <strain evidence="1 2">Foug A</strain>
    </source>
</reference>
<dbReference type="EMBL" id="KN822260">
    <property type="protein sequence ID" value="KIM51399.1"/>
    <property type="molecule type" value="Genomic_DNA"/>
</dbReference>
<proteinExistence type="predicted"/>
<sequence length="518" mass="59160">MSALKMDALLDLWASSLYPHQAQPPFSNHRHLYQTIDATTISNVKWQCFSAGYTGEIPAVNPPPWMSKKYDVWFQDPHQVARQILGNPSFSNEIDLQPFKEYLTEDQTRQYKDFMSGEWAWEQADIISEDKSTHGSTFVPIILGSDKTTVSVATGNNKYYPLYMSVGNVHNNVRQAHQEALVLIGFLAIPKTTKEHASDATFCKFHWQLFHSSLAAILSSLKPAMTTPEVVKFGDGHFRHVIYGLGPYIADYKEQALLTCIVYGWCPRCQALQGNFDGDALDRSRAFTEVLFQESTLDLMWDDYGVVGDLVLIKGCFKDHLVDWVTAYIQRKHSKREADQIMDDIDRRIAAVALFTGLHHFPQGQGFKQWTGDDSKALMKVYIAAIEGYVPAEIIRTFHAFLEFCYLVRRHIISEKVLTEIEDALNWFHTWREIFRTGDNPVVTTFSLPCQHSAKHYPTLIRLFGAPNGLCSSITECKHIKAIKEPWWRSSKYQPLGQMLLTNQWLDKIAASRVDFSS</sequence>
<evidence type="ECO:0008006" key="3">
    <source>
        <dbReference type="Google" id="ProtNLM"/>
    </source>
</evidence>
<dbReference type="STRING" id="1036808.A0A0C3D4Q0"/>
<evidence type="ECO:0000313" key="2">
    <source>
        <dbReference type="Proteomes" id="UP000053989"/>
    </source>
</evidence>
<dbReference type="Pfam" id="PF18759">
    <property type="entry name" value="Plavaka"/>
    <property type="match status" value="1"/>
</dbReference>
<name>A0A0C3D4Q0_9AGAM</name>
<dbReference type="Proteomes" id="UP000053989">
    <property type="component" value="Unassembled WGS sequence"/>
</dbReference>